<organism evidence="2 3">
    <name type="scientific">Achromobacter insolitus</name>
    <dbReference type="NCBI Taxonomy" id="217204"/>
    <lineage>
        <taxon>Bacteria</taxon>
        <taxon>Pseudomonadati</taxon>
        <taxon>Pseudomonadota</taxon>
        <taxon>Betaproteobacteria</taxon>
        <taxon>Burkholderiales</taxon>
        <taxon>Alcaligenaceae</taxon>
        <taxon>Achromobacter</taxon>
    </lineage>
</organism>
<protein>
    <submittedName>
        <fullName evidence="2">Uncharacterized protein</fullName>
    </submittedName>
</protein>
<dbReference type="Proteomes" id="UP000494183">
    <property type="component" value="Unassembled WGS sequence"/>
</dbReference>
<evidence type="ECO:0000313" key="3">
    <source>
        <dbReference type="Proteomes" id="UP000494183"/>
    </source>
</evidence>
<accession>A0A6S7F764</accession>
<dbReference type="AlphaFoldDB" id="A0A6S7F764"/>
<dbReference type="EMBL" id="CADILH010000008">
    <property type="protein sequence ID" value="CAB3936251.1"/>
    <property type="molecule type" value="Genomic_DNA"/>
</dbReference>
<gene>
    <name evidence="2" type="ORF">LMG6000_04787</name>
</gene>
<reference evidence="2 3" key="1">
    <citation type="submission" date="2020-04" db="EMBL/GenBank/DDBJ databases">
        <authorList>
            <person name="De Canck E."/>
        </authorList>
    </citation>
    <scope>NUCLEOTIDE SEQUENCE [LARGE SCALE GENOMIC DNA]</scope>
    <source>
        <strain evidence="2 3">LMG 6000</strain>
    </source>
</reference>
<name>A0A6S7F764_9BURK</name>
<feature type="compositionally biased region" description="Basic residues" evidence="1">
    <location>
        <begin position="305"/>
        <end position="317"/>
    </location>
</feature>
<sequence>MHCCIRLVVRQRPRAYPCLNPSHESLNVCFTGGHSRQCRRSWRSPNARSHWRTHQFGCFNVNGLHQVWKSTVDLVQVAIVHLKWDVSSRKLNILHQLNRDWFTRGNCEMLLLTGVCTRRHRSCQHFVTPGALLRLLRGRWDLSVRRCIWLTHRGALRGRLRPCTAYVRLCINHDNCTSRQGCWIQSRIFEQQRQGEFKNCEALVPSTDGDLYGPNSCTSLVGHRCAIFLPRIEQPRVVVWNAGRTWPSLLGLRQVISDELRNGSGNAPERFAITEAHCASPIHGDRTFGQYTPKSRHKALDQRNRSSRRKTRSWAIR</sequence>
<keyword evidence="3" id="KW-1185">Reference proteome</keyword>
<evidence type="ECO:0000313" key="2">
    <source>
        <dbReference type="EMBL" id="CAB3936251.1"/>
    </source>
</evidence>
<feature type="region of interest" description="Disordered" evidence="1">
    <location>
        <begin position="284"/>
        <end position="317"/>
    </location>
</feature>
<proteinExistence type="predicted"/>
<evidence type="ECO:0000256" key="1">
    <source>
        <dbReference type="SAM" id="MobiDB-lite"/>
    </source>
</evidence>